<dbReference type="GO" id="GO:0030425">
    <property type="term" value="C:dendrite"/>
    <property type="evidence" value="ECO:0007669"/>
    <property type="project" value="TreeGrafter"/>
</dbReference>
<organism evidence="8 9">
    <name type="scientific">Callosobruchus maculatus</name>
    <name type="common">Southern cowpea weevil</name>
    <name type="synonym">Pulse bruchid</name>
    <dbReference type="NCBI Taxonomy" id="64391"/>
    <lineage>
        <taxon>Eukaryota</taxon>
        <taxon>Metazoa</taxon>
        <taxon>Ecdysozoa</taxon>
        <taxon>Arthropoda</taxon>
        <taxon>Hexapoda</taxon>
        <taxon>Insecta</taxon>
        <taxon>Pterygota</taxon>
        <taxon>Neoptera</taxon>
        <taxon>Endopterygota</taxon>
        <taxon>Coleoptera</taxon>
        <taxon>Polyphaga</taxon>
        <taxon>Cucujiformia</taxon>
        <taxon>Chrysomeloidea</taxon>
        <taxon>Chrysomelidae</taxon>
        <taxon>Bruchinae</taxon>
        <taxon>Bruchini</taxon>
        <taxon>Callosobruchus</taxon>
    </lineage>
</organism>
<keyword evidence="7" id="KW-0807">Transducer</keyword>
<dbReference type="GO" id="GO:0008049">
    <property type="term" value="P:male courtship behavior"/>
    <property type="evidence" value="ECO:0007669"/>
    <property type="project" value="TreeGrafter"/>
</dbReference>
<dbReference type="GO" id="GO:0007165">
    <property type="term" value="P:signal transduction"/>
    <property type="evidence" value="ECO:0007669"/>
    <property type="project" value="UniProtKB-KW"/>
</dbReference>
<dbReference type="GO" id="GO:0005886">
    <property type="term" value="C:plasma membrane"/>
    <property type="evidence" value="ECO:0007669"/>
    <property type="project" value="UniProtKB-SubCell"/>
</dbReference>
<evidence type="ECO:0000256" key="4">
    <source>
        <dbReference type="ARBA" id="ARBA00022989"/>
    </source>
</evidence>
<name>A0A653CLR6_CALMS</name>
<evidence type="ECO:0000313" key="8">
    <source>
        <dbReference type="EMBL" id="VEN48070.1"/>
    </source>
</evidence>
<accession>A0A653CLR6</accession>
<evidence type="ECO:0000256" key="5">
    <source>
        <dbReference type="ARBA" id="ARBA00023136"/>
    </source>
</evidence>
<evidence type="ECO:0000313" key="9">
    <source>
        <dbReference type="Proteomes" id="UP000410492"/>
    </source>
</evidence>
<dbReference type="EMBL" id="CAACVG010008018">
    <property type="protein sequence ID" value="VEN48070.1"/>
    <property type="molecule type" value="Genomic_DNA"/>
</dbReference>
<keyword evidence="6" id="KW-0675">Receptor</keyword>
<dbReference type="InterPro" id="IPR013604">
    <property type="entry name" value="7TM_chemorcpt"/>
</dbReference>
<dbReference type="GO" id="GO:0043025">
    <property type="term" value="C:neuronal cell body"/>
    <property type="evidence" value="ECO:0007669"/>
    <property type="project" value="TreeGrafter"/>
</dbReference>
<dbReference type="GO" id="GO:0007635">
    <property type="term" value="P:chemosensory behavior"/>
    <property type="evidence" value="ECO:0007669"/>
    <property type="project" value="TreeGrafter"/>
</dbReference>
<gene>
    <name evidence="8" type="ORF">CALMAC_LOCUS9657</name>
</gene>
<evidence type="ECO:0000256" key="2">
    <source>
        <dbReference type="ARBA" id="ARBA00022475"/>
    </source>
</evidence>
<reference evidence="8 9" key="1">
    <citation type="submission" date="2019-01" db="EMBL/GenBank/DDBJ databases">
        <authorList>
            <person name="Sayadi A."/>
        </authorList>
    </citation>
    <scope>NUCLEOTIDE SEQUENCE [LARGE SCALE GENOMIC DNA]</scope>
</reference>
<protein>
    <submittedName>
        <fullName evidence="8">Uncharacterized protein</fullName>
    </submittedName>
</protein>
<proteinExistence type="predicted"/>
<dbReference type="Pfam" id="PF08395">
    <property type="entry name" value="7tm_7"/>
    <property type="match status" value="1"/>
</dbReference>
<keyword evidence="5" id="KW-0472">Membrane</keyword>
<keyword evidence="3" id="KW-0812">Transmembrane</keyword>
<keyword evidence="9" id="KW-1185">Reference proteome</keyword>
<evidence type="ECO:0000256" key="6">
    <source>
        <dbReference type="ARBA" id="ARBA00023170"/>
    </source>
</evidence>
<keyword evidence="4" id="KW-1133">Transmembrane helix</keyword>
<dbReference type="PANTHER" id="PTHR21143">
    <property type="entry name" value="INVERTEBRATE GUSTATORY RECEPTOR"/>
    <property type="match status" value="1"/>
</dbReference>
<dbReference type="PANTHER" id="PTHR21143:SF133">
    <property type="entry name" value="GUSTATORY AND PHEROMONE RECEPTOR 32A-RELATED"/>
    <property type="match status" value="1"/>
</dbReference>
<evidence type="ECO:0000256" key="3">
    <source>
        <dbReference type="ARBA" id="ARBA00022692"/>
    </source>
</evidence>
<dbReference type="OrthoDB" id="6776693at2759"/>
<evidence type="ECO:0000256" key="7">
    <source>
        <dbReference type="ARBA" id="ARBA00023224"/>
    </source>
</evidence>
<comment type="subcellular location">
    <subcellularLocation>
        <location evidence="1">Cell membrane</location>
        <topology evidence="1">Multi-pass membrane protein</topology>
    </subcellularLocation>
</comment>
<keyword evidence="2" id="KW-1003">Cell membrane</keyword>
<dbReference type="AlphaFoldDB" id="A0A653CLR6"/>
<evidence type="ECO:0000256" key="1">
    <source>
        <dbReference type="ARBA" id="ARBA00004651"/>
    </source>
</evidence>
<dbReference type="GO" id="GO:0050909">
    <property type="term" value="P:sensory perception of taste"/>
    <property type="evidence" value="ECO:0007669"/>
    <property type="project" value="InterPro"/>
</dbReference>
<sequence length="99" mass="11184">MFYATFWFSCQRITGAILAFGHGDVSNVAKAVGRAIYKIDTGIYKISLLNEIELVSLQAISYQYKFTAADFFNIDNRLLVAMVQAILTYYVIMVQLSPK</sequence>
<dbReference type="GO" id="GO:0030424">
    <property type="term" value="C:axon"/>
    <property type="evidence" value="ECO:0007669"/>
    <property type="project" value="TreeGrafter"/>
</dbReference>
<dbReference type="Proteomes" id="UP000410492">
    <property type="component" value="Unassembled WGS sequence"/>
</dbReference>